<dbReference type="GO" id="GO:0003729">
    <property type="term" value="F:mRNA binding"/>
    <property type="evidence" value="ECO:0007669"/>
    <property type="project" value="TreeGrafter"/>
</dbReference>
<dbReference type="PANTHER" id="PTHR14005:SF0">
    <property type="entry name" value="EUKARYOTIC TRANSLATION INITIATION FACTOR 3 SUBUNIT A"/>
    <property type="match status" value="1"/>
</dbReference>
<reference evidence="10" key="1">
    <citation type="journal article" date="2020" name="Front. Microbiol.">
        <title>Phenotypic and Genetic Characterization of the Cheese Ripening Yeast Geotrichum candidum.</title>
        <authorList>
            <person name="Perkins V."/>
            <person name="Vignola S."/>
            <person name="Lessard M.H."/>
            <person name="Plante P.L."/>
            <person name="Corbeil J."/>
            <person name="Dugat-Bony E."/>
            <person name="Frenette M."/>
            <person name="Labrie S."/>
        </authorList>
    </citation>
    <scope>NUCLEOTIDE SEQUENCE</scope>
    <source>
        <strain evidence="10">LMA-70</strain>
    </source>
</reference>
<dbReference type="Pfam" id="PF22591">
    <property type="entry name" value="eIF3a_PCI_TPR-like"/>
    <property type="match status" value="1"/>
</dbReference>
<dbReference type="Gene3D" id="1.25.40.860">
    <property type="match status" value="2"/>
</dbReference>
<evidence type="ECO:0000256" key="5">
    <source>
        <dbReference type="ARBA" id="ARBA00022917"/>
    </source>
</evidence>
<proteinExistence type="inferred from homology"/>
<feature type="domain" description="PCI" evidence="9">
    <location>
        <begin position="341"/>
        <end position="520"/>
    </location>
</feature>
<sequence>MEKQLKEVITKAFELGSTWTIDWSKATLPILELRKKEKKRALEKEKDFTSNKKAKSIRKRNVSVSFLEPIILRFIDLAVTLRKSRMIKDGLYQYKKLVQSTSTATLEVAVKKFIELSEAKVTEAQAQADKITLDVDEDLEAAENPEDILLSTVSSEQSKDRTDRELVTPWLKFLWEAYRASLEVLRGNSLLEVLYKNTVTHAFEFCVKYTRKTEFRRLCELLRIHLNSVSTQPRNSTAPNPIDLSDPDTLQRYLDTRFSQLNVAVKLELWQEAFRSVEDVHTLLNHSKRPVKPVMMANYYENLTRIFLVSDNYLFHAAAWSKYFSLMLQARNSKEEDLRRVASSLLISTLAIPTFPQSQLRGGFQEDDLRTRNTRLTSLLNLAKNPTRESLLKQALSKNVLNYVRPEIHSLYRILEVDFHPLSIKSRLDPIITAISEIPEYKPYFKPLYNVILTRLFQQLSQVYETVKFDFVIDLATFPAPFNSTASAIEKFIVKGCHKGEFSISINHETRAITFKDDIYDESKVNSSITESASSLQLTPSQIVRTQLSRLGSTLFAVVSKVDTSFIENRDALREAAIDRALAGVEAENLETLERLKIIENRQAEAENEQRKREEEEAKNRLRKIQQEQEAEQARIAEQAAKREAERRKREEQAIRNAEKRKVAEEINSKGLIKIDIDNIDEYDTSDLKKLQIKELNKVQKEIEDKMAVIGRKNDHIERAIRLEEIPYWEKDAEKQQELDRKLNEARYQALLIKSKKDHDEKLALKKRFAGILPAYLSLTASVTEQRREEFEKIRKEKAAAFEKEKAERIREVTARREQERKAQQERNERESKELLEKNKRLREQQEALMKRKAEEKERLSSIDAAAKKQAERDAATERKLAERRAALAESASGRTGYVPPHLKKAGTAGSSASSPAAAPPARTPGAYTPPTRTPGAYTPPTRTPGAYAPPTRSTSGAYTPPIRANTATPPSREASGTPPKRTGYVPPSLRK</sequence>
<comment type="caution">
    <text evidence="10">The sequence shown here is derived from an EMBL/GenBank/DDBJ whole genome shotgun (WGS) entry which is preliminary data.</text>
</comment>
<dbReference type="GO" id="GO:0001732">
    <property type="term" value="P:formation of cytoplasmic translation initiation complex"/>
    <property type="evidence" value="ECO:0007669"/>
    <property type="project" value="UniProtKB-UniRule"/>
</dbReference>
<evidence type="ECO:0000256" key="7">
    <source>
        <dbReference type="HAMAP-Rule" id="MF_03000"/>
    </source>
</evidence>
<dbReference type="GO" id="GO:0043614">
    <property type="term" value="C:multi-eIF complex"/>
    <property type="evidence" value="ECO:0007669"/>
    <property type="project" value="TreeGrafter"/>
</dbReference>
<evidence type="ECO:0000256" key="4">
    <source>
        <dbReference type="ARBA" id="ARBA00022884"/>
    </source>
</evidence>
<keyword evidence="5 7" id="KW-0648">Protein biosynthesis</keyword>
<organism evidence="10 11">
    <name type="scientific">Geotrichum candidum</name>
    <name type="common">Oospora lactis</name>
    <name type="synonym">Dipodascus geotrichum</name>
    <dbReference type="NCBI Taxonomy" id="1173061"/>
    <lineage>
        <taxon>Eukaryota</taxon>
        <taxon>Fungi</taxon>
        <taxon>Dikarya</taxon>
        <taxon>Ascomycota</taxon>
        <taxon>Saccharomycotina</taxon>
        <taxon>Dipodascomycetes</taxon>
        <taxon>Dipodascales</taxon>
        <taxon>Dipodascaceae</taxon>
        <taxon>Geotrichum</taxon>
    </lineage>
</organism>
<dbReference type="GO" id="GO:0071540">
    <property type="term" value="C:eukaryotic translation initiation factor 3 complex, eIF3e"/>
    <property type="evidence" value="ECO:0007669"/>
    <property type="project" value="TreeGrafter"/>
</dbReference>
<dbReference type="InterPro" id="IPR027512">
    <property type="entry name" value="EIF3A"/>
</dbReference>
<dbReference type="GO" id="GO:0003743">
    <property type="term" value="F:translation initiation factor activity"/>
    <property type="evidence" value="ECO:0007669"/>
    <property type="project" value="UniProtKB-UniRule"/>
</dbReference>
<dbReference type="Proteomes" id="UP000750522">
    <property type="component" value="Unassembled WGS sequence"/>
</dbReference>
<comment type="function">
    <text evidence="7">RNA-binding component of the eukaryotic translation initiation factor 3 (eIF-3) complex, which is involved in protein synthesis of a specialized repertoire of mRNAs and, together with other initiation factors, stimulates binding of mRNA and methionyl-tRNAi to the 40S ribosome. The eIF-3 complex specifically targets and initiates translation of a subset of mRNAs involved in cell proliferation.</text>
</comment>
<feature type="compositionally biased region" description="Basic and acidic residues" evidence="8">
    <location>
        <begin position="604"/>
        <end position="620"/>
    </location>
</feature>
<keyword evidence="4 7" id="KW-0694">RNA-binding</keyword>
<comment type="similarity">
    <text evidence="7">Belongs to the eIF-3 subunit A family.</text>
</comment>
<name>A0A9P5KTH8_GEOCN</name>
<feature type="region of interest" description="Disordered" evidence="8">
    <location>
        <begin position="814"/>
        <end position="992"/>
    </location>
</feature>
<comment type="subunit">
    <text evidence="7">Component of the eukaryotic translation initiation factor 3 (eIF-3) complex.</text>
</comment>
<dbReference type="GO" id="GO:0033290">
    <property type="term" value="C:eukaryotic 48S preinitiation complex"/>
    <property type="evidence" value="ECO:0007669"/>
    <property type="project" value="UniProtKB-UniRule"/>
</dbReference>
<dbReference type="EMBL" id="QQZK01000065">
    <property type="protein sequence ID" value="KAF5099016.1"/>
    <property type="molecule type" value="Genomic_DNA"/>
</dbReference>
<keyword evidence="2 7" id="KW-0963">Cytoplasm</keyword>
<dbReference type="PANTHER" id="PTHR14005">
    <property type="entry name" value="EUKARYOTIC TRANSLATION INITIATION FACTOR 3, THETA SUBUNIT"/>
    <property type="match status" value="1"/>
</dbReference>
<dbReference type="GO" id="GO:0071541">
    <property type="term" value="C:eukaryotic translation initiation factor 3 complex, eIF3m"/>
    <property type="evidence" value="ECO:0007669"/>
    <property type="project" value="TreeGrafter"/>
</dbReference>
<feature type="compositionally biased region" description="Basic and acidic residues" evidence="8">
    <location>
        <begin position="814"/>
        <end position="887"/>
    </location>
</feature>
<feature type="compositionally biased region" description="Low complexity" evidence="8">
    <location>
        <begin position="924"/>
        <end position="953"/>
    </location>
</feature>
<comment type="subcellular location">
    <subcellularLocation>
        <location evidence="1 7">Cytoplasm</location>
    </subcellularLocation>
</comment>
<dbReference type="SMART" id="SM00088">
    <property type="entry name" value="PINT"/>
    <property type="match status" value="1"/>
</dbReference>
<dbReference type="InterPro" id="IPR054711">
    <property type="entry name" value="eIF3a_PCI_TPR-like"/>
</dbReference>
<evidence type="ECO:0000313" key="11">
    <source>
        <dbReference type="Proteomes" id="UP000750522"/>
    </source>
</evidence>
<feature type="region of interest" description="Disordered" evidence="8">
    <location>
        <begin position="604"/>
        <end position="656"/>
    </location>
</feature>
<evidence type="ECO:0000256" key="3">
    <source>
        <dbReference type="ARBA" id="ARBA00022540"/>
    </source>
</evidence>
<gene>
    <name evidence="7" type="primary">TIF32</name>
    <name evidence="10" type="ORF">DV451_003150</name>
</gene>
<dbReference type="GO" id="GO:0016282">
    <property type="term" value="C:eukaryotic 43S preinitiation complex"/>
    <property type="evidence" value="ECO:0007669"/>
    <property type="project" value="UniProtKB-UniRule"/>
</dbReference>
<evidence type="ECO:0000313" key="10">
    <source>
        <dbReference type="EMBL" id="KAF5099016.1"/>
    </source>
</evidence>
<dbReference type="GO" id="GO:0002188">
    <property type="term" value="P:translation reinitiation"/>
    <property type="evidence" value="ECO:0007669"/>
    <property type="project" value="TreeGrafter"/>
</dbReference>
<dbReference type="InterPro" id="IPR000717">
    <property type="entry name" value="PCI_dom"/>
</dbReference>
<evidence type="ECO:0000256" key="2">
    <source>
        <dbReference type="ARBA" id="ARBA00022490"/>
    </source>
</evidence>
<evidence type="ECO:0000256" key="1">
    <source>
        <dbReference type="ARBA" id="ARBA00004496"/>
    </source>
</evidence>
<feature type="compositionally biased region" description="Low complexity" evidence="8">
    <location>
        <begin position="906"/>
        <end position="917"/>
    </location>
</feature>
<keyword evidence="3 7" id="KW-0396">Initiation factor</keyword>
<protein>
    <recommendedName>
        <fullName evidence="7">Eukaryotic translation initiation factor 3 subunit A</fullName>
        <shortName evidence="7">eIF3a</shortName>
    </recommendedName>
    <alternativeName>
        <fullName evidence="7">Eukaryotic translation initiation factor 3 110 kDa subunit homolog</fullName>
        <shortName evidence="7">eIF3 p110</shortName>
    </alternativeName>
    <alternativeName>
        <fullName evidence="7">Translation initiation factor eIF3, p110 subunit homolog</fullName>
    </alternativeName>
</protein>
<dbReference type="HAMAP" id="MF_03000">
    <property type="entry name" value="eIF3a"/>
    <property type="match status" value="1"/>
</dbReference>
<keyword evidence="6" id="KW-0175">Coiled coil</keyword>
<dbReference type="PROSITE" id="PS50250">
    <property type="entry name" value="PCI"/>
    <property type="match status" value="1"/>
</dbReference>
<feature type="compositionally biased region" description="Basic and acidic residues" evidence="8">
    <location>
        <begin position="632"/>
        <end position="656"/>
    </location>
</feature>
<dbReference type="Gene3D" id="4.10.860.10">
    <property type="entry name" value="UVR domain"/>
    <property type="match status" value="1"/>
</dbReference>
<reference evidence="10" key="2">
    <citation type="submission" date="2020-01" db="EMBL/GenBank/DDBJ databases">
        <authorList>
            <person name="Perkins V."/>
            <person name="Lessard M.-H."/>
            <person name="Dugat-Bony E."/>
            <person name="Frenette M."/>
            <person name="Labrie S."/>
        </authorList>
    </citation>
    <scope>NUCLEOTIDE SEQUENCE</scope>
    <source>
        <strain evidence="10">LMA-70</strain>
    </source>
</reference>
<evidence type="ECO:0000256" key="6">
    <source>
        <dbReference type="ARBA" id="ARBA00023054"/>
    </source>
</evidence>
<evidence type="ECO:0000256" key="8">
    <source>
        <dbReference type="SAM" id="MobiDB-lite"/>
    </source>
</evidence>
<accession>A0A9P5KTH8</accession>
<evidence type="ECO:0000259" key="9">
    <source>
        <dbReference type="PROSITE" id="PS50250"/>
    </source>
</evidence>
<dbReference type="FunFam" id="4.10.860.10:FF:000001">
    <property type="entry name" value="Eukaryotic translation initiation factor 3 subunit A"/>
    <property type="match status" value="1"/>
</dbReference>
<dbReference type="AlphaFoldDB" id="A0A9P5KTH8"/>
<dbReference type="FunFam" id="1.25.40.860:FF:000003">
    <property type="entry name" value="Eukaryotic translation initiation factor 3 subunit A"/>
    <property type="match status" value="1"/>
</dbReference>